<evidence type="ECO:0000256" key="8">
    <source>
        <dbReference type="ARBA" id="ARBA00023098"/>
    </source>
</evidence>
<dbReference type="GO" id="GO:0005886">
    <property type="term" value="C:plasma membrane"/>
    <property type="evidence" value="ECO:0007669"/>
    <property type="project" value="TreeGrafter"/>
</dbReference>
<dbReference type="GO" id="GO:0051701">
    <property type="term" value="P:biological process involved in interaction with host"/>
    <property type="evidence" value="ECO:0007669"/>
    <property type="project" value="TreeGrafter"/>
</dbReference>
<evidence type="ECO:0000313" key="14">
    <source>
        <dbReference type="Proteomes" id="UP000288587"/>
    </source>
</evidence>
<dbReference type="PANTHER" id="PTHR31650:SF1">
    <property type="entry name" value="WAX ESTER SYNTHASE_DIACYLGLYCEROL ACYLTRANSFERASE 4-RELATED"/>
    <property type="match status" value="1"/>
</dbReference>
<dbReference type="Pfam" id="PF03007">
    <property type="entry name" value="WS_DGAT_cat"/>
    <property type="match status" value="1"/>
</dbReference>
<proteinExistence type="inferred from homology"/>
<feature type="domain" description="O-acyltransferase WSD1 C-terminal" evidence="12">
    <location>
        <begin position="333"/>
        <end position="478"/>
    </location>
</feature>
<sequence>MKQVPGLDALFLHLETPEMPMHVGALHLFELPPGFRGRWINALRKHLQARLPHAPALRRQLAELPLNLVNPVWVDVMPDLRVHVVPHTLEPGAGLAALHAEVARLHVELLPRDRPLWKFHVFEDLTPGDNGRKRVALYTQLHHAAVDGQSAVALAEVLLDLTPEPRELPAPGRRRAKQVQLGTVDQWRLALSEQAKQFIDLAKSLPASAGTLTQVAGSAAGHTLARTAKNVLARFTGAGKVASAASHSMLNLAPRTRFNVAVSATRSFASISLPLPALQAARKALGASLNDAVLYLCSTALRELLKDAGELPRKPLIAAVPVSMREAGDTSAGNQVTMTSLSLGTHIADPKKRFAHIRAATEHMKGGLGALKSLMPTDFPSIGLPWLLSTAARAWGGVAERIPPIVNLVISNVPGPNVPLYLAGARMLTNAPASIVVHGIALNVTVQTYEKHLEVGLIACGEALPEIDALAGHLRAAYDGFIELAAAD</sequence>
<reference evidence="13 14" key="1">
    <citation type="submission" date="2019-01" db="EMBL/GenBank/DDBJ databases">
        <authorList>
            <person name="Chen W.-M."/>
        </authorList>
    </citation>
    <scope>NUCLEOTIDE SEQUENCE [LARGE SCALE GENOMIC DNA]</scope>
    <source>
        <strain evidence="13 14">CCP-18</strain>
    </source>
</reference>
<dbReference type="UniPathway" id="UPA00282"/>
<dbReference type="SUPFAM" id="SSF52777">
    <property type="entry name" value="CoA-dependent acyltransferases"/>
    <property type="match status" value="1"/>
</dbReference>
<feature type="domain" description="O-acyltransferase WSD1-like N-terminal" evidence="11">
    <location>
        <begin position="6"/>
        <end position="293"/>
    </location>
</feature>
<dbReference type="OrthoDB" id="9810950at2"/>
<dbReference type="InterPro" id="IPR045034">
    <property type="entry name" value="O-acyltransferase_WSD1-like"/>
</dbReference>
<dbReference type="NCBIfam" id="TIGR02946">
    <property type="entry name" value="acyl_WS_DGAT"/>
    <property type="match status" value="1"/>
</dbReference>
<dbReference type="GO" id="GO:0004144">
    <property type="term" value="F:diacylglycerol O-acyltransferase activity"/>
    <property type="evidence" value="ECO:0007669"/>
    <property type="project" value="UniProtKB-EC"/>
</dbReference>
<dbReference type="RefSeq" id="WP_127683595.1">
    <property type="nucleotide sequence ID" value="NZ_SACM01000004.1"/>
</dbReference>
<keyword evidence="7" id="KW-0319">Glycerol metabolism</keyword>
<dbReference type="GO" id="GO:0006071">
    <property type="term" value="P:glycerol metabolic process"/>
    <property type="evidence" value="ECO:0007669"/>
    <property type="project" value="UniProtKB-KW"/>
</dbReference>
<dbReference type="GO" id="GO:0001666">
    <property type="term" value="P:response to hypoxia"/>
    <property type="evidence" value="ECO:0007669"/>
    <property type="project" value="TreeGrafter"/>
</dbReference>
<evidence type="ECO:0000259" key="11">
    <source>
        <dbReference type="Pfam" id="PF03007"/>
    </source>
</evidence>
<dbReference type="InterPro" id="IPR023213">
    <property type="entry name" value="CAT-like_dom_sf"/>
</dbReference>
<dbReference type="AlphaFoldDB" id="A0A3S2UBJ8"/>
<keyword evidence="9 13" id="KW-0012">Acyltransferase</keyword>
<keyword evidence="8" id="KW-0443">Lipid metabolism</keyword>
<evidence type="ECO:0000256" key="9">
    <source>
        <dbReference type="ARBA" id="ARBA00023315"/>
    </source>
</evidence>
<evidence type="ECO:0000256" key="1">
    <source>
        <dbReference type="ARBA" id="ARBA00004771"/>
    </source>
</evidence>
<dbReference type="InterPro" id="IPR009721">
    <property type="entry name" value="O-acyltransferase_WSD1_C"/>
</dbReference>
<dbReference type="EMBL" id="SACM01000004">
    <property type="protein sequence ID" value="RVT83631.1"/>
    <property type="molecule type" value="Genomic_DNA"/>
</dbReference>
<comment type="similarity">
    <text evidence="3">Belongs to the long-chain O-acyltransferase family.</text>
</comment>
<dbReference type="InterPro" id="IPR014292">
    <property type="entry name" value="Acyl_transf_WS/DGAT"/>
</dbReference>
<dbReference type="PANTHER" id="PTHR31650">
    <property type="entry name" value="O-ACYLTRANSFERASE (WSD1-LIKE) FAMILY PROTEIN"/>
    <property type="match status" value="1"/>
</dbReference>
<dbReference type="EC" id="2.3.1.20" evidence="4"/>
<accession>A0A3S2UBJ8</accession>
<evidence type="ECO:0000256" key="2">
    <source>
        <dbReference type="ARBA" id="ARBA00005189"/>
    </source>
</evidence>
<evidence type="ECO:0000259" key="12">
    <source>
        <dbReference type="Pfam" id="PF06974"/>
    </source>
</evidence>
<comment type="catalytic activity">
    <reaction evidence="10">
        <text>an acyl-CoA + a 1,2-diacyl-sn-glycerol = a triacyl-sn-glycerol + CoA</text>
        <dbReference type="Rhea" id="RHEA:10868"/>
        <dbReference type="ChEBI" id="CHEBI:17815"/>
        <dbReference type="ChEBI" id="CHEBI:57287"/>
        <dbReference type="ChEBI" id="CHEBI:58342"/>
        <dbReference type="ChEBI" id="CHEBI:64615"/>
        <dbReference type="EC" id="2.3.1.20"/>
    </reaction>
</comment>
<comment type="pathway">
    <text evidence="1">Glycerolipid metabolism; triacylglycerol biosynthesis.</text>
</comment>
<organism evidence="13 14">
    <name type="scientific">Inhella crocodyli</name>
    <dbReference type="NCBI Taxonomy" id="2499851"/>
    <lineage>
        <taxon>Bacteria</taxon>
        <taxon>Pseudomonadati</taxon>
        <taxon>Pseudomonadota</taxon>
        <taxon>Betaproteobacteria</taxon>
        <taxon>Burkholderiales</taxon>
        <taxon>Sphaerotilaceae</taxon>
        <taxon>Inhella</taxon>
    </lineage>
</organism>
<name>A0A3S2UBJ8_9BURK</name>
<comment type="pathway">
    <text evidence="2">Lipid metabolism.</text>
</comment>
<evidence type="ECO:0000256" key="7">
    <source>
        <dbReference type="ARBA" id="ARBA00022798"/>
    </source>
</evidence>
<keyword evidence="14" id="KW-1185">Reference proteome</keyword>
<evidence type="ECO:0000256" key="10">
    <source>
        <dbReference type="ARBA" id="ARBA00048109"/>
    </source>
</evidence>
<gene>
    <name evidence="13" type="ORF">EOD73_13705</name>
</gene>
<dbReference type="GO" id="GO:0071731">
    <property type="term" value="P:response to nitric oxide"/>
    <property type="evidence" value="ECO:0007669"/>
    <property type="project" value="TreeGrafter"/>
</dbReference>
<keyword evidence="6 13" id="KW-0808">Transferase</keyword>
<keyword evidence="5" id="KW-0444">Lipid biosynthesis</keyword>
<evidence type="ECO:0000313" key="13">
    <source>
        <dbReference type="EMBL" id="RVT83631.1"/>
    </source>
</evidence>
<dbReference type="Proteomes" id="UP000288587">
    <property type="component" value="Unassembled WGS sequence"/>
</dbReference>
<comment type="caution">
    <text evidence="13">The sequence shown here is derived from an EMBL/GenBank/DDBJ whole genome shotgun (WGS) entry which is preliminary data.</text>
</comment>
<dbReference type="Pfam" id="PF06974">
    <property type="entry name" value="WS_DGAT_C"/>
    <property type="match status" value="1"/>
</dbReference>
<evidence type="ECO:0000256" key="6">
    <source>
        <dbReference type="ARBA" id="ARBA00022679"/>
    </source>
</evidence>
<evidence type="ECO:0000256" key="3">
    <source>
        <dbReference type="ARBA" id="ARBA00009587"/>
    </source>
</evidence>
<dbReference type="Gene3D" id="3.30.559.10">
    <property type="entry name" value="Chloramphenicol acetyltransferase-like domain"/>
    <property type="match status" value="1"/>
</dbReference>
<evidence type="ECO:0000256" key="5">
    <source>
        <dbReference type="ARBA" id="ARBA00022516"/>
    </source>
</evidence>
<protein>
    <recommendedName>
        <fullName evidence="4">diacylglycerol O-acyltransferase</fullName>
        <ecNumber evidence="4">2.3.1.20</ecNumber>
    </recommendedName>
</protein>
<evidence type="ECO:0000256" key="4">
    <source>
        <dbReference type="ARBA" id="ARBA00013244"/>
    </source>
</evidence>
<dbReference type="GO" id="GO:0019432">
    <property type="term" value="P:triglyceride biosynthetic process"/>
    <property type="evidence" value="ECO:0007669"/>
    <property type="project" value="UniProtKB-UniPathway"/>
</dbReference>
<dbReference type="InterPro" id="IPR004255">
    <property type="entry name" value="O-acyltransferase_WSD1_N"/>
</dbReference>